<keyword evidence="2 5" id="KW-0238">DNA-binding</keyword>
<evidence type="ECO:0000313" key="6">
    <source>
        <dbReference type="Proteomes" id="UP000199183"/>
    </source>
</evidence>
<keyword evidence="6" id="KW-1185">Reference proteome</keyword>
<dbReference type="SMART" id="SM00895">
    <property type="entry name" value="FCD"/>
    <property type="match status" value="1"/>
</dbReference>
<keyword evidence="3" id="KW-0804">Transcription</keyword>
<accession>A0A1H4LDM2</accession>
<dbReference type="AlphaFoldDB" id="A0A1H4LDM2"/>
<dbReference type="EMBL" id="FNRY01000001">
    <property type="protein sequence ID" value="SEB68302.1"/>
    <property type="molecule type" value="Genomic_DNA"/>
</dbReference>
<feature type="domain" description="HTH gntR-type" evidence="4">
    <location>
        <begin position="16"/>
        <end position="82"/>
    </location>
</feature>
<dbReference type="SMART" id="SM00345">
    <property type="entry name" value="HTH_GNTR"/>
    <property type="match status" value="1"/>
</dbReference>
<proteinExistence type="predicted"/>
<dbReference type="Gene3D" id="1.10.10.10">
    <property type="entry name" value="Winged helix-like DNA-binding domain superfamily/Winged helix DNA-binding domain"/>
    <property type="match status" value="1"/>
</dbReference>
<dbReference type="InterPro" id="IPR036390">
    <property type="entry name" value="WH_DNA-bd_sf"/>
</dbReference>
<dbReference type="SUPFAM" id="SSF48008">
    <property type="entry name" value="GntR ligand-binding domain-like"/>
    <property type="match status" value="1"/>
</dbReference>
<dbReference type="PROSITE" id="PS50949">
    <property type="entry name" value="HTH_GNTR"/>
    <property type="match status" value="1"/>
</dbReference>
<dbReference type="GO" id="GO:0003677">
    <property type="term" value="F:DNA binding"/>
    <property type="evidence" value="ECO:0007669"/>
    <property type="project" value="UniProtKB-KW"/>
</dbReference>
<dbReference type="STRING" id="640635.SAMN04489806_1495"/>
<dbReference type="Pfam" id="PF07729">
    <property type="entry name" value="FCD"/>
    <property type="match status" value="1"/>
</dbReference>
<dbReference type="InterPro" id="IPR011711">
    <property type="entry name" value="GntR_C"/>
</dbReference>
<gene>
    <name evidence="5" type="ORF">SAMN04489806_1495</name>
</gene>
<evidence type="ECO:0000256" key="1">
    <source>
        <dbReference type="ARBA" id="ARBA00023015"/>
    </source>
</evidence>
<keyword evidence="1" id="KW-0805">Transcription regulation</keyword>
<dbReference type="RefSeq" id="WP_091182103.1">
    <property type="nucleotide sequence ID" value="NZ_FNRY01000001.1"/>
</dbReference>
<dbReference type="PANTHER" id="PTHR43537">
    <property type="entry name" value="TRANSCRIPTIONAL REGULATOR, GNTR FAMILY"/>
    <property type="match status" value="1"/>
</dbReference>
<name>A0A1H4LDM2_9MICO</name>
<evidence type="ECO:0000313" key="5">
    <source>
        <dbReference type="EMBL" id="SEB68302.1"/>
    </source>
</evidence>
<evidence type="ECO:0000256" key="3">
    <source>
        <dbReference type="ARBA" id="ARBA00023163"/>
    </source>
</evidence>
<reference evidence="5 6" key="1">
    <citation type="submission" date="2016-10" db="EMBL/GenBank/DDBJ databases">
        <authorList>
            <person name="de Groot N.N."/>
        </authorList>
    </citation>
    <scope>NUCLEOTIDE SEQUENCE [LARGE SCALE GENOMIC DNA]</scope>
    <source>
        <strain evidence="5 6">DSM 21799</strain>
    </source>
</reference>
<organism evidence="5 6">
    <name type="scientific">Paramicrobacterium humi</name>
    <dbReference type="NCBI Taxonomy" id="640635"/>
    <lineage>
        <taxon>Bacteria</taxon>
        <taxon>Bacillati</taxon>
        <taxon>Actinomycetota</taxon>
        <taxon>Actinomycetes</taxon>
        <taxon>Micrococcales</taxon>
        <taxon>Microbacteriaceae</taxon>
        <taxon>Paramicrobacterium</taxon>
    </lineage>
</organism>
<dbReference type="Proteomes" id="UP000199183">
    <property type="component" value="Unassembled WGS sequence"/>
</dbReference>
<evidence type="ECO:0000256" key="2">
    <source>
        <dbReference type="ARBA" id="ARBA00023125"/>
    </source>
</evidence>
<dbReference type="GO" id="GO:0003700">
    <property type="term" value="F:DNA-binding transcription factor activity"/>
    <property type="evidence" value="ECO:0007669"/>
    <property type="project" value="InterPro"/>
</dbReference>
<dbReference type="PANTHER" id="PTHR43537:SF5">
    <property type="entry name" value="UXU OPERON TRANSCRIPTIONAL REGULATOR"/>
    <property type="match status" value="1"/>
</dbReference>
<dbReference type="InterPro" id="IPR000524">
    <property type="entry name" value="Tscrpt_reg_HTH_GntR"/>
</dbReference>
<evidence type="ECO:0000259" key="4">
    <source>
        <dbReference type="PROSITE" id="PS50949"/>
    </source>
</evidence>
<dbReference type="SUPFAM" id="SSF46785">
    <property type="entry name" value="Winged helix' DNA-binding domain"/>
    <property type="match status" value="1"/>
</dbReference>
<dbReference type="InterPro" id="IPR008920">
    <property type="entry name" value="TF_FadR/GntR_C"/>
</dbReference>
<protein>
    <submittedName>
        <fullName evidence="5">DNA-binding transcriptional regulator, GntR family</fullName>
    </submittedName>
</protein>
<dbReference type="Pfam" id="PF00392">
    <property type="entry name" value="GntR"/>
    <property type="match status" value="1"/>
</dbReference>
<dbReference type="Gene3D" id="1.20.120.530">
    <property type="entry name" value="GntR ligand-binding domain-like"/>
    <property type="match status" value="1"/>
</dbReference>
<dbReference type="InterPro" id="IPR036388">
    <property type="entry name" value="WH-like_DNA-bd_sf"/>
</dbReference>
<sequence>MASETSAQLTASGSDTALADQISAEILRWIVDEDLPAGFRLTERAVAERFKVSRSPSRRALQRLQRDGHIDRTDTGRYVVSATRPNVVGHSVDEAATDEDLYLRVARERLEGALPERISQSALARRYDLSPSRAGALLQRLSMEGWAAPLPGHGWEFLPVLTSIGSYQASYRFRLIVEPMAVLEPTFELDRVELLKRRDEQQQLVDGDITRVTPSEHFELNAAFHATLARCSRNEFVIESLARVNRLRRLIEYRQALVPERAVIRCREHVAIADLVLAGKLDAASGALRDHISSAAEEKSVDRAR</sequence>